<evidence type="ECO:0000259" key="2">
    <source>
        <dbReference type="Pfam" id="PF03781"/>
    </source>
</evidence>
<dbReference type="PANTHER" id="PTHR23150">
    <property type="entry name" value="SULFATASE MODIFYING FACTOR 1, 2"/>
    <property type="match status" value="1"/>
</dbReference>
<evidence type="ECO:0000313" key="4">
    <source>
        <dbReference type="Proteomes" id="UP001165293"/>
    </source>
</evidence>
<accession>A0ABS8JGL1</accession>
<dbReference type="InterPro" id="IPR051043">
    <property type="entry name" value="Sulfatase_Mod_Factor_Kinase"/>
</dbReference>
<dbReference type="Pfam" id="PF03781">
    <property type="entry name" value="FGE-sulfatase"/>
    <property type="match status" value="1"/>
</dbReference>
<name>A0ABS8JGL1_9GAMM</name>
<evidence type="ECO:0000313" key="3">
    <source>
        <dbReference type="EMBL" id="MCC8362694.1"/>
    </source>
</evidence>
<evidence type="ECO:0000256" key="1">
    <source>
        <dbReference type="SAM" id="SignalP"/>
    </source>
</evidence>
<feature type="chain" id="PRO_5046583586" evidence="1">
    <location>
        <begin position="22"/>
        <end position="268"/>
    </location>
</feature>
<sequence length="268" mass="29420">MCRVAAGSLVFACIVAGATMAAGPAASRASASMYAGLPGGSFKTALRYDDAKGKAVRIAPFALMRTPVTNGQFLDFVRKHPEWKRGDVADVFAESRYLQHWESADKLGANARADQPVTWVSWFAADAYCQSIGARLPTWNEWEYAAAADETRRDARSDPAWRERILRWYSRPSNEALPRAGLQSPNAYGVQDLHGLVWEWTDDYSALLIAGDNRDQGDPDKLKFCGAGALSMDDRENYAVLMRVAMLSSLEGRDATANLGFRCARSAP</sequence>
<proteinExistence type="predicted"/>
<organism evidence="3 4">
    <name type="scientific">Noviluteimonas lactosilytica</name>
    <dbReference type="NCBI Taxonomy" id="2888523"/>
    <lineage>
        <taxon>Bacteria</taxon>
        <taxon>Pseudomonadati</taxon>
        <taxon>Pseudomonadota</taxon>
        <taxon>Gammaproteobacteria</taxon>
        <taxon>Lysobacterales</taxon>
        <taxon>Lysobacteraceae</taxon>
        <taxon>Noviluteimonas</taxon>
    </lineage>
</organism>
<protein>
    <submittedName>
        <fullName evidence="3">Formylglycine-generating enzyme family protein</fullName>
    </submittedName>
</protein>
<dbReference type="InterPro" id="IPR042095">
    <property type="entry name" value="SUMF_sf"/>
</dbReference>
<keyword evidence="1" id="KW-0732">Signal</keyword>
<dbReference type="EMBL" id="JAJGAK010000001">
    <property type="protein sequence ID" value="MCC8362694.1"/>
    <property type="molecule type" value="Genomic_DNA"/>
</dbReference>
<feature type="signal peptide" evidence="1">
    <location>
        <begin position="1"/>
        <end position="21"/>
    </location>
</feature>
<reference evidence="3" key="1">
    <citation type="submission" date="2021-10" db="EMBL/GenBank/DDBJ databases">
        <authorList>
            <person name="Lyu M."/>
            <person name="Wang X."/>
            <person name="Meng X."/>
            <person name="Xu K."/>
        </authorList>
    </citation>
    <scope>NUCLEOTIDE SEQUENCE</scope>
    <source>
        <strain evidence="3">A6</strain>
    </source>
</reference>
<dbReference type="PANTHER" id="PTHR23150:SF19">
    <property type="entry name" value="FORMYLGLYCINE-GENERATING ENZYME"/>
    <property type="match status" value="1"/>
</dbReference>
<dbReference type="InterPro" id="IPR016187">
    <property type="entry name" value="CTDL_fold"/>
</dbReference>
<feature type="domain" description="Sulfatase-modifying factor enzyme-like" evidence="2">
    <location>
        <begin position="37"/>
        <end position="265"/>
    </location>
</feature>
<dbReference type="Proteomes" id="UP001165293">
    <property type="component" value="Unassembled WGS sequence"/>
</dbReference>
<dbReference type="SUPFAM" id="SSF56436">
    <property type="entry name" value="C-type lectin-like"/>
    <property type="match status" value="1"/>
</dbReference>
<gene>
    <name evidence="3" type="ORF">LK996_06350</name>
</gene>
<dbReference type="Gene3D" id="3.90.1580.10">
    <property type="entry name" value="paralog of FGE (formylglycine-generating enzyme)"/>
    <property type="match status" value="1"/>
</dbReference>
<comment type="caution">
    <text evidence="3">The sequence shown here is derived from an EMBL/GenBank/DDBJ whole genome shotgun (WGS) entry which is preliminary data.</text>
</comment>
<keyword evidence="4" id="KW-1185">Reference proteome</keyword>
<dbReference type="RefSeq" id="WP_230526276.1">
    <property type="nucleotide sequence ID" value="NZ_JAJGAK010000001.1"/>
</dbReference>
<dbReference type="InterPro" id="IPR005532">
    <property type="entry name" value="SUMF_dom"/>
</dbReference>